<dbReference type="Proteomes" id="UP000037460">
    <property type="component" value="Unassembled WGS sequence"/>
</dbReference>
<dbReference type="GO" id="GO:0004842">
    <property type="term" value="F:ubiquitin-protein transferase activity"/>
    <property type="evidence" value="ECO:0007669"/>
    <property type="project" value="InterPro"/>
</dbReference>
<dbReference type="SMART" id="SM00456">
    <property type="entry name" value="WW"/>
    <property type="match status" value="1"/>
</dbReference>
<dbReference type="PANTHER" id="PTHR46654:SF1">
    <property type="entry name" value="E3 UBIQUITIN-PROTEIN LIGASE HECTD3"/>
    <property type="match status" value="1"/>
</dbReference>
<dbReference type="UniPathway" id="UPA00143"/>
<dbReference type="Gene3D" id="3.30.2160.10">
    <property type="entry name" value="Hect, E3 ligase catalytic domain"/>
    <property type="match status" value="1"/>
</dbReference>
<feature type="region of interest" description="Disordered" evidence="3">
    <location>
        <begin position="395"/>
        <end position="426"/>
    </location>
</feature>
<evidence type="ECO:0000259" key="5">
    <source>
        <dbReference type="PROSITE" id="PS50237"/>
    </source>
</evidence>
<feature type="region of interest" description="Disordered" evidence="3">
    <location>
        <begin position="80"/>
        <end position="121"/>
    </location>
</feature>
<dbReference type="PROSITE" id="PS50237">
    <property type="entry name" value="HECT"/>
    <property type="match status" value="1"/>
</dbReference>
<feature type="compositionally biased region" description="Basic and acidic residues" evidence="3">
    <location>
        <begin position="908"/>
        <end position="933"/>
    </location>
</feature>
<dbReference type="CDD" id="cd00201">
    <property type="entry name" value="WW"/>
    <property type="match status" value="1"/>
</dbReference>
<feature type="region of interest" description="Disordered" evidence="3">
    <location>
        <begin position="448"/>
        <end position="495"/>
    </location>
</feature>
<reference evidence="7" key="1">
    <citation type="journal article" date="2015" name="PLoS Genet.">
        <title>Genome Sequence and Transcriptome Analyses of Chrysochromulina tobin: Metabolic Tools for Enhanced Algal Fitness in the Prominent Order Prymnesiales (Haptophyceae).</title>
        <authorList>
            <person name="Hovde B.T."/>
            <person name="Deodato C.R."/>
            <person name="Hunsperger H.M."/>
            <person name="Ryken S.A."/>
            <person name="Yost W."/>
            <person name="Jha R.K."/>
            <person name="Patterson J."/>
            <person name="Monnat R.J. Jr."/>
            <person name="Barlow S.B."/>
            <person name="Starkenburg S.R."/>
            <person name="Cattolico R.A."/>
        </authorList>
    </citation>
    <scope>NUCLEOTIDE SEQUENCE</scope>
    <source>
        <strain evidence="7">CCMP291</strain>
    </source>
</reference>
<feature type="domain" description="WW" evidence="4">
    <location>
        <begin position="52"/>
        <end position="86"/>
    </location>
</feature>
<dbReference type="SMART" id="SM00119">
    <property type="entry name" value="HECTc"/>
    <property type="match status" value="1"/>
</dbReference>
<dbReference type="InterPro" id="IPR036020">
    <property type="entry name" value="WW_dom_sf"/>
</dbReference>
<feature type="region of interest" description="Disordered" evidence="3">
    <location>
        <begin position="867"/>
        <end position="981"/>
    </location>
</feature>
<evidence type="ECO:0000259" key="4">
    <source>
        <dbReference type="PROSITE" id="PS50020"/>
    </source>
</evidence>
<dbReference type="Gene3D" id="3.30.2410.10">
    <property type="entry name" value="Hect, E3 ligase catalytic domain"/>
    <property type="match status" value="1"/>
</dbReference>
<name>A0A0M0LP17_9EUKA</name>
<proteinExistence type="predicted"/>
<feature type="active site" description="Glycyl thioester intermediate" evidence="2">
    <location>
        <position position="2466"/>
    </location>
</feature>
<feature type="compositionally biased region" description="Acidic residues" evidence="3">
    <location>
        <begin position="96"/>
        <end position="121"/>
    </location>
</feature>
<dbReference type="EMBL" id="JWZX01000517">
    <property type="protein sequence ID" value="KOO52751.1"/>
    <property type="molecule type" value="Genomic_DNA"/>
</dbReference>
<dbReference type="Pfam" id="PF00397">
    <property type="entry name" value="WW"/>
    <property type="match status" value="1"/>
</dbReference>
<dbReference type="SUPFAM" id="SSF51045">
    <property type="entry name" value="WW domain"/>
    <property type="match status" value="1"/>
</dbReference>
<dbReference type="SUPFAM" id="SSF56204">
    <property type="entry name" value="Hect, E3 ligase catalytic domain"/>
    <property type="match status" value="1"/>
</dbReference>
<accession>A0A0M0LP17</accession>
<evidence type="ECO:0000313" key="6">
    <source>
        <dbReference type="EMBL" id="KOO52751.1"/>
    </source>
</evidence>
<dbReference type="InterPro" id="IPR001202">
    <property type="entry name" value="WW_dom"/>
</dbReference>
<dbReference type="PROSITE" id="PS50020">
    <property type="entry name" value="WW_DOMAIN_2"/>
    <property type="match status" value="1"/>
</dbReference>
<organism evidence="6 7">
    <name type="scientific">Chrysochromulina tobinii</name>
    <dbReference type="NCBI Taxonomy" id="1460289"/>
    <lineage>
        <taxon>Eukaryota</taxon>
        <taxon>Haptista</taxon>
        <taxon>Haptophyta</taxon>
        <taxon>Prymnesiophyceae</taxon>
        <taxon>Prymnesiales</taxon>
        <taxon>Chrysochromulinaceae</taxon>
        <taxon>Chrysochromulina</taxon>
    </lineage>
</organism>
<protein>
    <submittedName>
        <fullName evidence="6">Hect e3 ubiquitin</fullName>
    </submittedName>
</protein>
<dbReference type="PANTHER" id="PTHR46654">
    <property type="entry name" value="E3 UBIQUITIN-PROTEIN LIGASE HECTD3"/>
    <property type="match status" value="1"/>
</dbReference>
<dbReference type="OrthoDB" id="239701at2759"/>
<keyword evidence="1 2" id="KW-0833">Ubl conjugation pathway</keyword>
<sequence>MFSTTRARNLHRDSTRASDRELLRLALSGSTPNSARLWQLHPELFEHGGPPVELPMGWEQRVDGKSGRVFYINHNERTTSWKDPRKEQAADREADVNADEEEGEPEAMFEEEDAEDAEDAEDSVMNATLGLDIGRGDVAVERPTHDHGPASALATTAVGTAAGAGSASAPVGVPARVLPIVGSVPSPSGRRSELQLLSSGLLLPSAERLSRRALLQHESAREALLARLPEAADDGGVRRGYGLLQQRRLRLLQLVHLALVRERERAAEPSRSYEVVYAQQRADREKKRGFRSGKTVARALDSLARHSEPRLTTSYTKWFHTRSHLGRCKVVLMTLKPLQLLEHPSAVGFESALCRLQTKLIKLATAAPDEPIDEPIATSAVQGVGSVSWPSAVPGGIGGSTRRALPPSPATAMLPPRTPIGAAEQSGVAMSGAVSSITAAALTPLTPLPKPSAPSTPTLLPSSFANEASGGGGGGGTPNGGTTLPASDAPQQTESVPSEALHALLRIALVRGTLYDHLKALGAILGAAGSVAPPRTGSLAKSSAARRAPLEPPAVCELVGGLRELETQCHEVLLQRGLVLCASSSLGGVTTHPSLGIHPRADCATRGALLSSGYVEAPAAAAVLTALLAQAAASTVWGVGPWEHDYTSLMNEPPPDEIASAVAMVAEEPEPLPNLQLSVPLCLDVAPETLRLLLETCVIVLEHIVRLSSLGSLQSVADTAALYAALGYSPLSAAAGAAVGLNEAMDEAMDESPEDRMRRFEWIQYYVRRNERQKALDLGWDGKAFLQSAPPSKAGADAPPTMADYVRRVRRLLLHVATAGLHFTDPADDSAVGEATTAEAIAVLQVGRRVFFPSAKGRRELLLQLLTRGPTSTEPGGRGGLRAGLGAGEGDHLEFSETPLMPTEPTEQADRDRDRDLPELLSFGRDRDRDREPLSFGLDDGSGMLSSDALRSRLDDGSGTASPDEIGGEIGGETDGSVAERLPPPPLPQLILTEVLMASFGQEPDVDELIAPPTPAELSRGLELLELLLRHLLENELEALGAMAAASGALLTGRRRWGRSALFGLAFAAKLLPSITPLLASLYEVAPSHDDPLADLTEEYHLGPLLKVIESGDHPYKPSYSADWTIESTQEVLPSELETSSSSGSCSRDGGSCGSWAHADAEAAATASAAMWRGSRVPSALRPALLQKRQRRASNRAAALEGFMRLLDAAPSASVQRHVLPMIARALRTMQTSDKSSLLRCQFLYGCRGCSAATWYQLGESITRLFSLIARQLTASLIALAATQAAARAASTCAESATEVGIVQPGTMQPMQVAMPRVTVTAPNFVKSEAFAGSRNGYTYKRGEHGLGYYRKLGYHPDRLPADTNDHPPSTAVLISDATPPDGSPSQPHTFAQSVELSELQPVPEIEPSVEHMRLDPLMSALGTLLPPPLQARAPLAQLGAQSCERCPVIAMLQSRACKVIHALLTGSTAARVAHSLLRVGLLPRLVEIGTTTIPMLMPPSGAPRSQLAHAETLALRLDTTLLEALPSAKVLRGLLEERMDELQPLLRLGVRLSPGLSRDDYLLELYGLGLPPSPGAEEQALDGCDGDVLAAARRLLRVGDASSGVTEAEKQVTALVGSLEAMGFPNTPDPLDGAVGTIVREGQDRSKLRSDGLYPRTFDVLVATESGAVLRSRLPQRALEPPTRRIGALVPALGSRGVDALARFSCTQHQALAVLHCRRAVLTILCETEWLHHADTDDVSPFTLASLEPLRHDLVRLLKLSCVADPCDDDVCSEALNMACVAASSLVTDQVLLRAAPKFGELPDMFAEECVRFLARTAVAVQQAESNHPSEVGDRTYTLTCPGVSMMQLHFDARSLLSRGATLSIYLDVAMTQEAFNFDTEDVLATEVLCVPVGVVYLKYHCAQNRDHAWGWKVRECMHEADLNAHLNASGPRPAVPPPTPWTSTLPFMSDVAELSALTKWLLEPIGNVCPRVSVRLAYRASQQTTINWQIFAEWGGVAMDAKLVGLIEKVTNGGGLNVRPGQLQTVGEQAKELGNAFEPYAANELTFRAALLHRFNQLLARHLPLVHTGLARKGDSTLGGRICKLRAAVLTEIKSGALEQALSSTTSDSDAMIVLLNRFKAMKQRPRADAEGSGVGTLFVQLHTQIGRVKPRALCRQDKAFRCNFVGEAADDHGGPYREAIASICSELQSPALPLFIRCPNGVHGVGAHRDAYVPNPSAVSSQQIDWFFFVGQLLGLALRQKETQLALSLPSVVWKQLVAQPMDASDLEAFDAMCLQSLDKLRHIDDEGVDASTFSDVIFETFVTQLSDGSDVALLPGGAGLEVTYDGRLEFCDLVQQARLHEASQQCDAILQGLSSLVPQRILSLFTWDQLELLACGSKDIDIEVLRSKTKYGVGVSPAQRHVRYFWQTLKKFSPERRALFLRFVWGRTRLPATAREWGDVRFTLHTRHTSSPDSSFPVAHTCFFSMELPAYSTAAITYEKILYAISNCQDIDIDTTTSARENRERHVEESDDETVAV</sequence>
<keyword evidence="7" id="KW-1185">Reference proteome</keyword>
<comment type="caution">
    <text evidence="6">The sequence shown here is derived from an EMBL/GenBank/DDBJ whole genome shotgun (WGS) entry which is preliminary data.</text>
</comment>
<evidence type="ECO:0000256" key="3">
    <source>
        <dbReference type="SAM" id="MobiDB-lite"/>
    </source>
</evidence>
<dbReference type="Gene3D" id="3.90.1750.10">
    <property type="entry name" value="Hect, E3 ligase catalytic domains"/>
    <property type="match status" value="1"/>
</dbReference>
<dbReference type="PROSITE" id="PS01159">
    <property type="entry name" value="WW_DOMAIN_1"/>
    <property type="match status" value="1"/>
</dbReference>
<evidence type="ECO:0000256" key="2">
    <source>
        <dbReference type="PROSITE-ProRule" id="PRU00104"/>
    </source>
</evidence>
<dbReference type="InterPro" id="IPR000569">
    <property type="entry name" value="HECT_dom"/>
</dbReference>
<feature type="domain" description="HECT" evidence="5">
    <location>
        <begin position="2152"/>
        <end position="2498"/>
    </location>
</feature>
<gene>
    <name evidence="6" type="ORF">Ctob_011196</name>
</gene>
<evidence type="ECO:0000256" key="1">
    <source>
        <dbReference type="ARBA" id="ARBA00022786"/>
    </source>
</evidence>
<feature type="compositionally biased region" description="Basic and acidic residues" evidence="3">
    <location>
        <begin position="80"/>
        <end position="95"/>
    </location>
</feature>
<dbReference type="InterPro" id="IPR042469">
    <property type="entry name" value="HECTD3"/>
</dbReference>
<dbReference type="InterPro" id="IPR035983">
    <property type="entry name" value="Hect_E3_ubiquitin_ligase"/>
</dbReference>
<evidence type="ECO:0000313" key="7">
    <source>
        <dbReference type="Proteomes" id="UP000037460"/>
    </source>
</evidence>
<dbReference type="Pfam" id="PF00632">
    <property type="entry name" value="HECT"/>
    <property type="match status" value="1"/>
</dbReference>
<feature type="compositionally biased region" description="Gly residues" evidence="3">
    <location>
        <begin position="469"/>
        <end position="479"/>
    </location>
</feature>
<feature type="compositionally biased region" description="Low complexity" evidence="3">
    <location>
        <begin position="455"/>
        <end position="465"/>
    </location>
</feature>
<dbReference type="GO" id="GO:0016567">
    <property type="term" value="P:protein ubiquitination"/>
    <property type="evidence" value="ECO:0007669"/>
    <property type="project" value="UniProtKB-UniPathway"/>
</dbReference>
<dbReference type="Gene3D" id="2.20.70.10">
    <property type="match status" value="1"/>
</dbReference>
<feature type="compositionally biased region" description="Gly residues" evidence="3">
    <location>
        <begin position="876"/>
        <end position="888"/>
    </location>
</feature>